<reference evidence="2 3" key="1">
    <citation type="submission" date="2015-01" db="EMBL/GenBank/DDBJ databases">
        <title>Vibrio sp. C1 JCM 19231 whole genome shotgun sequence.</title>
        <authorList>
            <person name="Sawabe T."/>
            <person name="Meirelles P."/>
            <person name="Feng G."/>
            <person name="Sayaka M."/>
            <person name="Hattori M."/>
            <person name="Ohkuma M."/>
        </authorList>
    </citation>
    <scope>NUCLEOTIDE SEQUENCE [LARGE SCALE GENOMIC DNA]</scope>
    <source>
        <strain evidence="3">JCM 19231</strain>
    </source>
</reference>
<dbReference type="SUPFAM" id="SSF56935">
    <property type="entry name" value="Porins"/>
    <property type="match status" value="1"/>
</dbReference>
<accession>A0A0B8NV26</accession>
<feature type="signal peptide" evidence="1">
    <location>
        <begin position="1"/>
        <end position="22"/>
    </location>
</feature>
<gene>
    <name evidence="2" type="ORF">JCM19231_3416</name>
</gene>
<keyword evidence="3" id="KW-1185">Reference proteome</keyword>
<organism evidence="2 3">
    <name type="scientific">Vibrio ishigakensis</name>
    <dbReference type="NCBI Taxonomy" id="1481914"/>
    <lineage>
        <taxon>Bacteria</taxon>
        <taxon>Pseudomonadati</taxon>
        <taxon>Pseudomonadota</taxon>
        <taxon>Gammaproteobacteria</taxon>
        <taxon>Vibrionales</taxon>
        <taxon>Vibrionaceae</taxon>
        <taxon>Vibrio</taxon>
    </lineage>
</organism>
<sequence>MKNTFKLSLAAVLVSSAMTANAGSVFEMKGDNGSFFSIGGNVELNFNYVDGDQDTGVDFDVEDSEWNQDGRVLIEFAGEKVTDSGNYVGVKAQPLFESTGNVALDDAYFEFGKKESWAVRAGRYEAYDMFPQVDVFLDYSGDTANDLYTDGSLYVYQSKEARGRGSDGQVMYFQNFGNLYVELGTMLGDRSGLFSDSGIIDGKSYHGEAIVSTEDSFLIRPVVAYTMGNFKLAASMETNLAEDTAVTSSGVDVGDRTGYGLSGNYANGDFSANLSLAYMDAVDEENYSASVNVLYKNFGLGYIHGTNSYESKEINFVDGDVAVDTAYASYTFENVLAVEDFSILLGAFYSTIDDSDLERNSLTSVGTFQEEDDFGGRIRLFYEF</sequence>
<keyword evidence="1" id="KW-0732">Signal</keyword>
<name>A0A0B8NV26_9VIBR</name>
<evidence type="ECO:0000313" key="2">
    <source>
        <dbReference type="EMBL" id="GAM58380.1"/>
    </source>
</evidence>
<dbReference type="EMBL" id="BBRZ01000085">
    <property type="protein sequence ID" value="GAM58380.1"/>
    <property type="molecule type" value="Genomic_DNA"/>
</dbReference>
<dbReference type="AlphaFoldDB" id="A0A0B8NV26"/>
<dbReference type="Proteomes" id="UP000031671">
    <property type="component" value="Unassembled WGS sequence"/>
</dbReference>
<dbReference type="RefSeq" id="WP_261835931.1">
    <property type="nucleotide sequence ID" value="NZ_AP024882.1"/>
</dbReference>
<comment type="caution">
    <text evidence="2">The sequence shown here is derived from an EMBL/GenBank/DDBJ whole genome shotgun (WGS) entry which is preliminary data.</text>
</comment>
<feature type="chain" id="PRO_5002139467" evidence="1">
    <location>
        <begin position="23"/>
        <end position="384"/>
    </location>
</feature>
<dbReference type="Pfam" id="PF16966">
    <property type="entry name" value="Porin_8"/>
    <property type="match status" value="1"/>
</dbReference>
<proteinExistence type="predicted"/>
<dbReference type="InterPro" id="IPR016963">
    <property type="entry name" value="Glycoporin_RafY"/>
</dbReference>
<evidence type="ECO:0000313" key="3">
    <source>
        <dbReference type="Proteomes" id="UP000031671"/>
    </source>
</evidence>
<protein>
    <submittedName>
        <fullName evidence="2">Putative glycoporin</fullName>
    </submittedName>
</protein>
<evidence type="ECO:0000256" key="1">
    <source>
        <dbReference type="SAM" id="SignalP"/>
    </source>
</evidence>
<reference evidence="2 3" key="2">
    <citation type="submission" date="2015-01" db="EMBL/GenBank/DDBJ databases">
        <authorList>
            <consortium name="NBRP consortium"/>
            <person name="Sawabe T."/>
            <person name="Meirelles P."/>
            <person name="Feng G."/>
            <person name="Sayaka M."/>
            <person name="Hattori M."/>
            <person name="Ohkuma M."/>
        </authorList>
    </citation>
    <scope>NUCLEOTIDE SEQUENCE [LARGE SCALE GENOMIC DNA]</scope>
    <source>
        <strain evidence="3">JCM 19231</strain>
    </source>
</reference>